<evidence type="ECO:0000256" key="1">
    <source>
        <dbReference type="ARBA" id="ARBA00010016"/>
    </source>
</evidence>
<reference evidence="3" key="1">
    <citation type="submission" date="2020-05" db="EMBL/GenBank/DDBJ databases">
        <title>WGS assembly of Corymbia citriodora subspecies variegata.</title>
        <authorList>
            <person name="Barry K."/>
            <person name="Hundley H."/>
            <person name="Shu S."/>
            <person name="Jenkins J."/>
            <person name="Grimwood J."/>
            <person name="Baten A."/>
        </authorList>
    </citation>
    <scope>NUCLEOTIDE SEQUENCE</scope>
    <source>
        <strain evidence="3">CV2-018</strain>
    </source>
</reference>
<feature type="compositionally biased region" description="Low complexity" evidence="2">
    <location>
        <begin position="60"/>
        <end position="87"/>
    </location>
</feature>
<dbReference type="InterPro" id="IPR007573">
    <property type="entry name" value="QWRF"/>
</dbReference>
<dbReference type="EMBL" id="MU090171">
    <property type="protein sequence ID" value="KAF7848341.1"/>
    <property type="molecule type" value="Genomic_DNA"/>
</dbReference>
<feature type="compositionally biased region" description="Low complexity" evidence="2">
    <location>
        <begin position="20"/>
        <end position="41"/>
    </location>
</feature>
<sequence>MAVVAAISDPPSPSNLAGNPPLASSPSSSSSSRAPAKSSLSRGERDGGNGGLNSRRPKSRPVSSRYLSPSPSATAPSTPAATPPAASGSRRFASPVLSRPSNSTPPAASPAPKRSQSVDRRRPATPSPRPNPRPSSPARQGNAAEVSAAAKMLMASKRSLSVSFQGEAFSVPVNKAKEVPARKATPERRKATPVRDRDGDQVENSRPGDQHRWPARIRQGNLVSNAKSLTRSLDSSSGAEVRKKLGGFGSGNVLKAMQQSMIVESRRSSFDGRLSLDMGNGDKMFPKRSDGNSVRYTSAFFCDGTSDTDSVSSSDASGLQECGVGGIAKLKNGPRGIVVSARFWQETNSRLRRLQDPGSPLSSPGLRTASSDKSVQSKRLSADSSLSISRTMASPIRGATRPASPSKVWTSSLPSPTKGMSSPSRVRPGSGSLTSSSNFNSSILSFSLDVRRGKMGEDRVVDAHMLRLLYNRYLQWRFVNARVDANSVVQRRNAEKIIWNSWVTISELQHSVTLKRMKLLLLRQKLKLTSILKGQISYLEEWSLLDRDHVSSLLGATEALRASTLRLPVIGKAIQADVQKLKDAMGSAVDVMQAMASSICPFSLKVEEMNSFLAELVNVAAKEQLSLVQCKDFLSTLTAMQVKDCSLRTHVLQKNHLPMT</sequence>
<dbReference type="AlphaFoldDB" id="A0A8T0CKZ1"/>
<comment type="caution">
    <text evidence="3">The sequence shown here is derived from an EMBL/GenBank/DDBJ whole genome shotgun (WGS) entry which is preliminary data.</text>
</comment>
<evidence type="ECO:0000313" key="4">
    <source>
        <dbReference type="Proteomes" id="UP000806378"/>
    </source>
</evidence>
<evidence type="ECO:0008006" key="5">
    <source>
        <dbReference type="Google" id="ProtNLM"/>
    </source>
</evidence>
<dbReference type="OrthoDB" id="1924320at2759"/>
<feature type="compositionally biased region" description="Polar residues" evidence="2">
    <location>
        <begin position="407"/>
        <end position="420"/>
    </location>
</feature>
<accession>A0A8T0CKZ1</accession>
<dbReference type="GO" id="GO:0051225">
    <property type="term" value="P:spindle assembly"/>
    <property type="evidence" value="ECO:0007669"/>
    <property type="project" value="TreeGrafter"/>
</dbReference>
<keyword evidence="4" id="KW-1185">Reference proteome</keyword>
<evidence type="ECO:0000256" key="2">
    <source>
        <dbReference type="SAM" id="MobiDB-lite"/>
    </source>
</evidence>
<dbReference type="PANTHER" id="PTHR31807:SF2">
    <property type="entry name" value="PROTEIN SNOWY COTYLEDON 3"/>
    <property type="match status" value="1"/>
</dbReference>
<organism evidence="3 4">
    <name type="scientific">Corymbia citriodora subsp. variegata</name>
    <dbReference type="NCBI Taxonomy" id="360336"/>
    <lineage>
        <taxon>Eukaryota</taxon>
        <taxon>Viridiplantae</taxon>
        <taxon>Streptophyta</taxon>
        <taxon>Embryophyta</taxon>
        <taxon>Tracheophyta</taxon>
        <taxon>Spermatophyta</taxon>
        <taxon>Magnoliopsida</taxon>
        <taxon>eudicotyledons</taxon>
        <taxon>Gunneridae</taxon>
        <taxon>Pentapetalae</taxon>
        <taxon>rosids</taxon>
        <taxon>malvids</taxon>
        <taxon>Myrtales</taxon>
        <taxon>Myrtaceae</taxon>
        <taxon>Myrtoideae</taxon>
        <taxon>Eucalypteae</taxon>
        <taxon>Corymbia</taxon>
    </lineage>
</organism>
<comment type="similarity">
    <text evidence="1">Belongs to the QWRF family.</text>
</comment>
<evidence type="ECO:0000313" key="3">
    <source>
        <dbReference type="EMBL" id="KAF7848341.1"/>
    </source>
</evidence>
<feature type="region of interest" description="Disordered" evidence="2">
    <location>
        <begin position="351"/>
        <end position="436"/>
    </location>
</feature>
<dbReference type="PANTHER" id="PTHR31807">
    <property type="entry name" value="AUGMIN FAMILY MEMBER"/>
    <property type="match status" value="1"/>
</dbReference>
<gene>
    <name evidence="3" type="ORF">BT93_L2083</name>
</gene>
<feature type="compositionally biased region" description="Low complexity" evidence="2">
    <location>
        <begin position="421"/>
        <end position="436"/>
    </location>
</feature>
<feature type="region of interest" description="Disordered" evidence="2">
    <location>
        <begin position="166"/>
        <end position="212"/>
    </location>
</feature>
<feature type="region of interest" description="Disordered" evidence="2">
    <location>
        <begin position="1"/>
        <end position="150"/>
    </location>
</feature>
<dbReference type="GO" id="GO:0008017">
    <property type="term" value="F:microtubule binding"/>
    <property type="evidence" value="ECO:0007669"/>
    <property type="project" value="TreeGrafter"/>
</dbReference>
<dbReference type="Proteomes" id="UP000806378">
    <property type="component" value="Unassembled WGS sequence"/>
</dbReference>
<feature type="compositionally biased region" description="Pro residues" evidence="2">
    <location>
        <begin position="125"/>
        <end position="135"/>
    </location>
</feature>
<dbReference type="GO" id="GO:0005737">
    <property type="term" value="C:cytoplasm"/>
    <property type="evidence" value="ECO:0007669"/>
    <property type="project" value="TreeGrafter"/>
</dbReference>
<dbReference type="Gramene" id="rna-gnl|WGS:JABURB|Cocit.L2083.1">
    <property type="protein sequence ID" value="cds-KAF7848341.1"/>
    <property type="gene ID" value="gene-BT93_L2083"/>
</dbReference>
<protein>
    <recommendedName>
        <fullName evidence="5">QWRF motif-containing protein 2</fullName>
    </recommendedName>
</protein>
<feature type="compositionally biased region" description="Basic and acidic residues" evidence="2">
    <location>
        <begin position="175"/>
        <end position="200"/>
    </location>
</feature>
<dbReference type="GO" id="GO:0005880">
    <property type="term" value="C:nuclear microtubule"/>
    <property type="evidence" value="ECO:0007669"/>
    <property type="project" value="TreeGrafter"/>
</dbReference>
<dbReference type="Pfam" id="PF04484">
    <property type="entry name" value="QWRF"/>
    <property type="match status" value="1"/>
</dbReference>
<name>A0A8T0CKZ1_CORYI</name>
<proteinExistence type="inferred from homology"/>
<feature type="compositionally biased region" description="Polar residues" evidence="2">
    <location>
        <begin position="368"/>
        <end position="392"/>
    </location>
</feature>
<feature type="compositionally biased region" description="Low complexity" evidence="2">
    <location>
        <begin position="98"/>
        <end position="115"/>
    </location>
</feature>